<dbReference type="HOGENOM" id="CLU_1603755_0_0_1"/>
<keyword evidence="3" id="KW-1185">Reference proteome</keyword>
<evidence type="ECO:0000256" key="1">
    <source>
        <dbReference type="SAM" id="MobiDB-lite"/>
    </source>
</evidence>
<reference evidence="3" key="2">
    <citation type="submission" date="2015-01" db="EMBL/GenBank/DDBJ databases">
        <title>Evolutionary Origins and Diversification of the Mycorrhizal Mutualists.</title>
        <authorList>
            <consortium name="DOE Joint Genome Institute"/>
            <consortium name="Mycorrhizal Genomics Consortium"/>
            <person name="Kohler A."/>
            <person name="Kuo A."/>
            <person name="Nagy L.G."/>
            <person name="Floudas D."/>
            <person name="Copeland A."/>
            <person name="Barry K.W."/>
            <person name="Cichocki N."/>
            <person name="Veneault-Fourrey C."/>
            <person name="LaButti K."/>
            <person name="Lindquist E.A."/>
            <person name="Lipzen A."/>
            <person name="Lundell T."/>
            <person name="Morin E."/>
            <person name="Murat C."/>
            <person name="Riley R."/>
            <person name="Ohm R."/>
            <person name="Sun H."/>
            <person name="Tunlid A."/>
            <person name="Henrissat B."/>
            <person name="Grigoriev I.V."/>
            <person name="Hibbett D.S."/>
            <person name="Martin F."/>
        </authorList>
    </citation>
    <scope>NUCLEOTIDE SEQUENCE [LARGE SCALE GENOMIC DNA]</scope>
    <source>
        <strain evidence="3">MAFF 305830</strain>
    </source>
</reference>
<accession>A0A0C3BIY8</accession>
<dbReference type="AlphaFoldDB" id="A0A0C3BIY8"/>
<feature type="compositionally biased region" description="Polar residues" evidence="1">
    <location>
        <begin position="37"/>
        <end position="55"/>
    </location>
</feature>
<feature type="compositionally biased region" description="Acidic residues" evidence="1">
    <location>
        <begin position="93"/>
        <end position="102"/>
    </location>
</feature>
<feature type="compositionally biased region" description="Low complexity" evidence="1">
    <location>
        <begin position="57"/>
        <end position="66"/>
    </location>
</feature>
<evidence type="ECO:0000313" key="2">
    <source>
        <dbReference type="EMBL" id="KIM31481.1"/>
    </source>
</evidence>
<dbReference type="EMBL" id="KN824282">
    <property type="protein sequence ID" value="KIM31481.1"/>
    <property type="molecule type" value="Genomic_DNA"/>
</dbReference>
<gene>
    <name evidence="2" type="ORF">M408DRAFT_260299</name>
</gene>
<protein>
    <submittedName>
        <fullName evidence="2">Uncharacterized protein</fullName>
    </submittedName>
</protein>
<name>A0A0C3BIY8_SERVB</name>
<feature type="region of interest" description="Disordered" evidence="1">
    <location>
        <begin position="37"/>
        <end position="142"/>
    </location>
</feature>
<dbReference type="Proteomes" id="UP000054097">
    <property type="component" value="Unassembled WGS sequence"/>
</dbReference>
<evidence type="ECO:0000313" key="3">
    <source>
        <dbReference type="Proteomes" id="UP000054097"/>
    </source>
</evidence>
<proteinExistence type="predicted"/>
<feature type="compositionally biased region" description="Basic and acidic residues" evidence="1">
    <location>
        <begin position="123"/>
        <end position="142"/>
    </location>
</feature>
<reference evidence="2 3" key="1">
    <citation type="submission" date="2014-04" db="EMBL/GenBank/DDBJ databases">
        <authorList>
            <consortium name="DOE Joint Genome Institute"/>
            <person name="Kuo A."/>
            <person name="Zuccaro A."/>
            <person name="Kohler A."/>
            <person name="Nagy L.G."/>
            <person name="Floudas D."/>
            <person name="Copeland A."/>
            <person name="Barry K.W."/>
            <person name="Cichocki N."/>
            <person name="Veneault-Fourrey C."/>
            <person name="LaButti K."/>
            <person name="Lindquist E.A."/>
            <person name="Lipzen A."/>
            <person name="Lundell T."/>
            <person name="Morin E."/>
            <person name="Murat C."/>
            <person name="Sun H."/>
            <person name="Tunlid A."/>
            <person name="Henrissat B."/>
            <person name="Grigoriev I.V."/>
            <person name="Hibbett D.S."/>
            <person name="Martin F."/>
            <person name="Nordberg H.P."/>
            <person name="Cantor M.N."/>
            <person name="Hua S.X."/>
        </authorList>
    </citation>
    <scope>NUCLEOTIDE SEQUENCE [LARGE SCALE GENOMIC DNA]</scope>
    <source>
        <strain evidence="2 3">MAFF 305830</strain>
    </source>
</reference>
<organism evidence="2 3">
    <name type="scientific">Serendipita vermifera MAFF 305830</name>
    <dbReference type="NCBI Taxonomy" id="933852"/>
    <lineage>
        <taxon>Eukaryota</taxon>
        <taxon>Fungi</taxon>
        <taxon>Dikarya</taxon>
        <taxon>Basidiomycota</taxon>
        <taxon>Agaricomycotina</taxon>
        <taxon>Agaricomycetes</taxon>
        <taxon>Sebacinales</taxon>
        <taxon>Serendipitaceae</taxon>
        <taxon>Serendipita</taxon>
    </lineage>
</organism>
<sequence>MAPTRRQIVQSGDRKHRPVIIINGLSETVYNLSSVHSTTPVSNQSTENKSSTPLATSDLSHLLSLPSPNPNTRRQRRRRRGQREGSHTGPTFENEEAPTSEDEGSRELRGRRPTLKRQMQQKQRTDEASHLCRDEREEYEKKRDERLAHYKLIDTFKLHTEDVLWI</sequence>